<keyword evidence="2" id="KW-0436">Ligase</keyword>
<keyword evidence="3" id="KW-1185">Reference proteome</keyword>
<evidence type="ECO:0000259" key="1">
    <source>
        <dbReference type="Pfam" id="PF02655"/>
    </source>
</evidence>
<evidence type="ECO:0000313" key="2">
    <source>
        <dbReference type="EMBL" id="ASF47375.1"/>
    </source>
</evidence>
<proteinExistence type="predicted"/>
<dbReference type="Gene3D" id="3.30.470.20">
    <property type="entry name" value="ATP-grasp fold, B domain"/>
    <property type="match status" value="1"/>
</dbReference>
<gene>
    <name evidence="2" type="ORF">CEK71_15615</name>
</gene>
<name>A0A1Z4C1H2_9GAMM</name>
<sequence length="363" mass="40092">MPSPYLLIIATSARMLAQIAYQAGIKAVVIDLFADTDTRRYATAWRQVASLSLNDLLPALEPLLAEYPLHDLIYGSGFESFPESLSYLNQRLHLIGNTPAVFVNTVNKQAFFAVLDSLQIPYPDSVFTPPAPDGGWLSKPLCGQGGLGIRHWQAEPLAENYWQKYQTGLPHSVLFLADGQHLQVLGFHRQWTTAAGSDGFLFAGLINCTALSARHKALITAWLSQLVPILGLKGLNSLDFIQDSTALWLLEINPRPSASMQLYGGDLLSLHRHACAGHLPTIYHQDKAGTEACAYQIIYAKETVYIPDTLAWPQNCADLPPAGTICHTGQPICSLLVRQKTAQMVYEQLQYQQRALLRQLPCL</sequence>
<protein>
    <submittedName>
        <fullName evidence="2">ATP-dependent carboxylate-amine ligase</fullName>
    </submittedName>
</protein>
<dbReference type="OrthoDB" id="5572734at2"/>
<dbReference type="PIRSF" id="PIRSF016817">
    <property type="entry name" value="UCP016817_carboligase"/>
    <property type="match status" value="1"/>
</dbReference>
<reference evidence="2 3" key="1">
    <citation type="submission" date="2017-06" db="EMBL/GenBank/DDBJ databases">
        <title>Genome Sequencing of the methanotroph Methylovulum psychrotolerants str. HV10-M2 isolated from a high-altitude environment.</title>
        <authorList>
            <person name="Mateos-Rivera A."/>
        </authorList>
    </citation>
    <scope>NUCLEOTIDE SEQUENCE [LARGE SCALE GENOMIC DNA]</scope>
    <source>
        <strain evidence="2 3">HV10_M2</strain>
    </source>
</reference>
<dbReference type="AlphaFoldDB" id="A0A1Z4C1H2"/>
<dbReference type="EMBL" id="CP022129">
    <property type="protein sequence ID" value="ASF47375.1"/>
    <property type="molecule type" value="Genomic_DNA"/>
</dbReference>
<accession>A0A1Z4C1H2</accession>
<feature type="domain" description="ATP-grasp fold PylC-type" evidence="1">
    <location>
        <begin position="107"/>
        <end position="259"/>
    </location>
</feature>
<dbReference type="InterPro" id="IPR003806">
    <property type="entry name" value="ATP-grasp_PylC-type"/>
</dbReference>
<organism evidence="2 3">
    <name type="scientific">Methylovulum psychrotolerans</name>
    <dbReference type="NCBI Taxonomy" id="1704499"/>
    <lineage>
        <taxon>Bacteria</taxon>
        <taxon>Pseudomonadati</taxon>
        <taxon>Pseudomonadota</taxon>
        <taxon>Gammaproteobacteria</taxon>
        <taxon>Methylococcales</taxon>
        <taxon>Methylococcaceae</taxon>
        <taxon>Methylovulum</taxon>
    </lineage>
</organism>
<dbReference type="GO" id="GO:0016874">
    <property type="term" value="F:ligase activity"/>
    <property type="evidence" value="ECO:0007669"/>
    <property type="project" value="UniProtKB-KW"/>
</dbReference>
<dbReference type="GO" id="GO:0046872">
    <property type="term" value="F:metal ion binding"/>
    <property type="evidence" value="ECO:0007669"/>
    <property type="project" value="InterPro"/>
</dbReference>
<dbReference type="Proteomes" id="UP000197019">
    <property type="component" value="Chromosome"/>
</dbReference>
<dbReference type="GO" id="GO:0005524">
    <property type="term" value="F:ATP binding"/>
    <property type="evidence" value="ECO:0007669"/>
    <property type="project" value="InterPro"/>
</dbReference>
<dbReference type="KEGG" id="mpsy:CEK71_15615"/>
<dbReference type="SUPFAM" id="SSF56059">
    <property type="entry name" value="Glutathione synthetase ATP-binding domain-like"/>
    <property type="match status" value="1"/>
</dbReference>
<evidence type="ECO:0000313" key="3">
    <source>
        <dbReference type="Proteomes" id="UP000197019"/>
    </source>
</evidence>
<dbReference type="Pfam" id="PF02655">
    <property type="entry name" value="ATP-grasp_3"/>
    <property type="match status" value="1"/>
</dbReference>
<dbReference type="InterPro" id="IPR016677">
    <property type="entry name" value="UCP016817_carboligase"/>
</dbReference>
<dbReference type="RefSeq" id="WP_088620247.1">
    <property type="nucleotide sequence ID" value="NZ_CP022129.1"/>
</dbReference>